<feature type="signal peptide" evidence="1">
    <location>
        <begin position="1"/>
        <end position="22"/>
    </location>
</feature>
<dbReference type="EMBL" id="JBHTMK010000082">
    <property type="protein sequence ID" value="MFD1374401.1"/>
    <property type="molecule type" value="Genomic_DNA"/>
</dbReference>
<proteinExistence type="predicted"/>
<keyword evidence="1" id="KW-0732">Signal</keyword>
<keyword evidence="3" id="KW-1185">Reference proteome</keyword>
<dbReference type="RefSeq" id="WP_317795783.1">
    <property type="nucleotide sequence ID" value="NZ_AP028461.1"/>
</dbReference>
<comment type="caution">
    <text evidence="2">The sequence shown here is derived from an EMBL/GenBank/DDBJ whole genome shotgun (WGS) entry which is preliminary data.</text>
</comment>
<feature type="chain" id="PRO_5046322470" evidence="1">
    <location>
        <begin position="23"/>
        <end position="115"/>
    </location>
</feature>
<protein>
    <submittedName>
        <fullName evidence="2">Uncharacterized protein</fullName>
    </submittedName>
</protein>
<evidence type="ECO:0000256" key="1">
    <source>
        <dbReference type="SAM" id="SignalP"/>
    </source>
</evidence>
<name>A0ABW4AUI1_9ACTN</name>
<sequence>MIMKKLVGVTVGVVFGTTVVFAAPAHADINRFLTVYRSCGTNVVSNGGSNGNFWAQTAKDGGSCQGILSVAMRANDGYQSPRVYGSRDSAYTQLSNFNAVGSIHWGCNSCSPTVI</sequence>
<gene>
    <name evidence="2" type="ORF">ACFQ5G_54505</name>
</gene>
<dbReference type="Proteomes" id="UP001597183">
    <property type="component" value="Unassembled WGS sequence"/>
</dbReference>
<evidence type="ECO:0000313" key="2">
    <source>
        <dbReference type="EMBL" id="MFD1374401.1"/>
    </source>
</evidence>
<evidence type="ECO:0000313" key="3">
    <source>
        <dbReference type="Proteomes" id="UP001597183"/>
    </source>
</evidence>
<organism evidence="2 3">
    <name type="scientific">Actinoplanes sichuanensis</name>
    <dbReference type="NCBI Taxonomy" id="512349"/>
    <lineage>
        <taxon>Bacteria</taxon>
        <taxon>Bacillati</taxon>
        <taxon>Actinomycetota</taxon>
        <taxon>Actinomycetes</taxon>
        <taxon>Micromonosporales</taxon>
        <taxon>Micromonosporaceae</taxon>
        <taxon>Actinoplanes</taxon>
    </lineage>
</organism>
<accession>A0ABW4AUI1</accession>
<reference evidence="3" key="1">
    <citation type="journal article" date="2019" name="Int. J. Syst. Evol. Microbiol.">
        <title>The Global Catalogue of Microorganisms (GCM) 10K type strain sequencing project: providing services to taxonomists for standard genome sequencing and annotation.</title>
        <authorList>
            <consortium name="The Broad Institute Genomics Platform"/>
            <consortium name="The Broad Institute Genome Sequencing Center for Infectious Disease"/>
            <person name="Wu L."/>
            <person name="Ma J."/>
        </authorList>
    </citation>
    <scope>NUCLEOTIDE SEQUENCE [LARGE SCALE GENOMIC DNA]</scope>
    <source>
        <strain evidence="3">CCM 7526</strain>
    </source>
</reference>